<dbReference type="PRINTS" id="PR00385">
    <property type="entry name" value="P450"/>
</dbReference>
<dbReference type="GO" id="GO:0005506">
    <property type="term" value="F:iron ion binding"/>
    <property type="evidence" value="ECO:0007669"/>
    <property type="project" value="InterPro"/>
</dbReference>
<dbReference type="InterPro" id="IPR017972">
    <property type="entry name" value="Cyt_P450_CS"/>
</dbReference>
<feature type="signal peptide" evidence="8">
    <location>
        <begin position="1"/>
        <end position="21"/>
    </location>
</feature>
<feature type="binding site" description="axial binding residue" evidence="6">
    <location>
        <position position="445"/>
    </location>
    <ligand>
        <name>heme</name>
        <dbReference type="ChEBI" id="CHEBI:30413"/>
    </ligand>
    <ligandPart>
        <name>Fe</name>
        <dbReference type="ChEBI" id="CHEBI:18248"/>
    </ligandPart>
</feature>
<dbReference type="AlphaFoldDB" id="A0A0C3D1S3"/>
<evidence type="ECO:0000256" key="2">
    <source>
        <dbReference type="ARBA" id="ARBA00010617"/>
    </source>
</evidence>
<keyword evidence="5 6" id="KW-0408">Iron</keyword>
<keyword evidence="7" id="KW-0503">Monooxygenase</keyword>
<dbReference type="GO" id="GO:0020037">
    <property type="term" value="F:heme binding"/>
    <property type="evidence" value="ECO:0007669"/>
    <property type="project" value="InterPro"/>
</dbReference>
<dbReference type="Gene3D" id="1.10.630.10">
    <property type="entry name" value="Cytochrome P450"/>
    <property type="match status" value="1"/>
</dbReference>
<evidence type="ECO:0000256" key="5">
    <source>
        <dbReference type="ARBA" id="ARBA00023004"/>
    </source>
</evidence>
<dbReference type="InterPro" id="IPR002403">
    <property type="entry name" value="Cyt_P450_E_grp-IV"/>
</dbReference>
<dbReference type="HOGENOM" id="CLU_001570_14_0_1"/>
<evidence type="ECO:0000256" key="8">
    <source>
        <dbReference type="SAM" id="SignalP"/>
    </source>
</evidence>
<organism evidence="9 10">
    <name type="scientific">Oidiodendron maius (strain Zn)</name>
    <dbReference type="NCBI Taxonomy" id="913774"/>
    <lineage>
        <taxon>Eukaryota</taxon>
        <taxon>Fungi</taxon>
        <taxon>Dikarya</taxon>
        <taxon>Ascomycota</taxon>
        <taxon>Pezizomycotina</taxon>
        <taxon>Leotiomycetes</taxon>
        <taxon>Leotiomycetes incertae sedis</taxon>
        <taxon>Myxotrichaceae</taxon>
        <taxon>Oidiodendron</taxon>
    </lineage>
</organism>
<keyword evidence="3 6" id="KW-0479">Metal-binding</keyword>
<dbReference type="InterPro" id="IPR036396">
    <property type="entry name" value="Cyt_P450_sf"/>
</dbReference>
<dbReference type="STRING" id="913774.A0A0C3D1S3"/>
<dbReference type="InterPro" id="IPR050121">
    <property type="entry name" value="Cytochrome_P450_monoxygenase"/>
</dbReference>
<evidence type="ECO:0000256" key="7">
    <source>
        <dbReference type="RuleBase" id="RU000461"/>
    </source>
</evidence>
<keyword evidence="4 7" id="KW-0560">Oxidoreductase</keyword>
<evidence type="ECO:0000256" key="6">
    <source>
        <dbReference type="PIRSR" id="PIRSR602403-1"/>
    </source>
</evidence>
<evidence type="ECO:0008006" key="11">
    <source>
        <dbReference type="Google" id="ProtNLM"/>
    </source>
</evidence>
<reference evidence="10" key="2">
    <citation type="submission" date="2015-01" db="EMBL/GenBank/DDBJ databases">
        <title>Evolutionary Origins and Diversification of the Mycorrhizal Mutualists.</title>
        <authorList>
            <consortium name="DOE Joint Genome Institute"/>
            <consortium name="Mycorrhizal Genomics Consortium"/>
            <person name="Kohler A."/>
            <person name="Kuo A."/>
            <person name="Nagy L.G."/>
            <person name="Floudas D."/>
            <person name="Copeland A."/>
            <person name="Barry K.W."/>
            <person name="Cichocki N."/>
            <person name="Veneault-Fourrey C."/>
            <person name="LaButti K."/>
            <person name="Lindquist E.A."/>
            <person name="Lipzen A."/>
            <person name="Lundell T."/>
            <person name="Morin E."/>
            <person name="Murat C."/>
            <person name="Riley R."/>
            <person name="Ohm R."/>
            <person name="Sun H."/>
            <person name="Tunlid A."/>
            <person name="Henrissat B."/>
            <person name="Grigoriev I.V."/>
            <person name="Hibbett D.S."/>
            <person name="Martin F."/>
        </authorList>
    </citation>
    <scope>NUCLEOTIDE SEQUENCE [LARGE SCALE GENOMIC DNA]</scope>
    <source>
        <strain evidence="10">Zn</strain>
    </source>
</reference>
<evidence type="ECO:0000256" key="4">
    <source>
        <dbReference type="ARBA" id="ARBA00023002"/>
    </source>
</evidence>
<evidence type="ECO:0000256" key="3">
    <source>
        <dbReference type="ARBA" id="ARBA00022723"/>
    </source>
</evidence>
<feature type="chain" id="PRO_5002163028" description="Cytochrome P450" evidence="8">
    <location>
        <begin position="22"/>
        <end position="488"/>
    </location>
</feature>
<keyword evidence="10" id="KW-1185">Reference proteome</keyword>
<dbReference type="EMBL" id="KN832885">
    <property type="protein sequence ID" value="KIM95857.1"/>
    <property type="molecule type" value="Genomic_DNA"/>
</dbReference>
<comment type="similarity">
    <text evidence="2 7">Belongs to the cytochrome P450 family.</text>
</comment>
<evidence type="ECO:0000313" key="10">
    <source>
        <dbReference type="Proteomes" id="UP000054321"/>
    </source>
</evidence>
<dbReference type="PRINTS" id="PR00465">
    <property type="entry name" value="EP450IV"/>
</dbReference>
<dbReference type="OrthoDB" id="184880at2759"/>
<reference evidence="9 10" key="1">
    <citation type="submission" date="2014-04" db="EMBL/GenBank/DDBJ databases">
        <authorList>
            <consortium name="DOE Joint Genome Institute"/>
            <person name="Kuo A."/>
            <person name="Martino E."/>
            <person name="Perotto S."/>
            <person name="Kohler A."/>
            <person name="Nagy L.G."/>
            <person name="Floudas D."/>
            <person name="Copeland A."/>
            <person name="Barry K.W."/>
            <person name="Cichocki N."/>
            <person name="Veneault-Fourrey C."/>
            <person name="LaButti K."/>
            <person name="Lindquist E.A."/>
            <person name="Lipzen A."/>
            <person name="Lundell T."/>
            <person name="Morin E."/>
            <person name="Murat C."/>
            <person name="Sun H."/>
            <person name="Tunlid A."/>
            <person name="Henrissat B."/>
            <person name="Grigoriev I.V."/>
            <person name="Hibbett D.S."/>
            <person name="Martin F."/>
            <person name="Nordberg H.P."/>
            <person name="Cantor M.N."/>
            <person name="Hua S.X."/>
        </authorList>
    </citation>
    <scope>NUCLEOTIDE SEQUENCE [LARGE SCALE GENOMIC DNA]</scope>
    <source>
        <strain evidence="9 10">Zn</strain>
    </source>
</reference>
<protein>
    <recommendedName>
        <fullName evidence="11">Cytochrome P450</fullName>
    </recommendedName>
</protein>
<dbReference type="PROSITE" id="PS00086">
    <property type="entry name" value="CYTOCHROME_P450"/>
    <property type="match status" value="1"/>
</dbReference>
<accession>A0A0C3D1S3</accession>
<evidence type="ECO:0000313" key="9">
    <source>
        <dbReference type="EMBL" id="KIM95857.1"/>
    </source>
</evidence>
<name>A0A0C3D1S3_OIDMZ</name>
<dbReference type="SUPFAM" id="SSF48264">
    <property type="entry name" value="Cytochrome P450"/>
    <property type="match status" value="1"/>
</dbReference>
<comment type="cofactor">
    <cofactor evidence="1 6">
        <name>heme</name>
        <dbReference type="ChEBI" id="CHEBI:30413"/>
    </cofactor>
</comment>
<gene>
    <name evidence="9" type="ORF">OIDMADRAFT_132823</name>
</gene>
<dbReference type="CDD" id="cd11060">
    <property type="entry name" value="CYP57A1-like"/>
    <property type="match status" value="1"/>
</dbReference>
<dbReference type="PANTHER" id="PTHR24305">
    <property type="entry name" value="CYTOCHROME P450"/>
    <property type="match status" value="1"/>
</dbReference>
<dbReference type="InterPro" id="IPR001128">
    <property type="entry name" value="Cyt_P450"/>
</dbReference>
<dbReference type="GO" id="GO:0016705">
    <property type="term" value="F:oxidoreductase activity, acting on paired donors, with incorporation or reduction of molecular oxygen"/>
    <property type="evidence" value="ECO:0007669"/>
    <property type="project" value="InterPro"/>
</dbReference>
<sequence length="488" mass="54938">MAFILVIAVSALLLLLQLDIASRKARLSHIPGPLLARYTDLWRFYHSWRLVKNEGKDFSGPLTREYGDVVRIGPNTVAVFDPAAIPIIYGTANRLEKGEGYMAFVPATVTTSLIACLAEEEHSKYKKPVSHAYSLSAQRAYEPNVDRVVTQLATALTQMAESKESTNISTWCHYYAFDVISELTFGQPLGLLETGKDIYGMLKLQKSSTYYAASMSQLPWLDRLLKRIAIFRRKGNGRFVEFVSSTIHRRLQSMPKYQSEEPKPDLLAHFASAQERYPDVMTPRQIAILCGSNLFAGSQSPSYVFDKIFNFLTTNPSAQKTLHAELSKAQCIYPVSWQQIRSLPYLDGVIREAYRLHNIGFFVLERITPIGGLELPSGHYIPAGVRVGTPSGAPGFRQSVYGSDVTEFMPERWVQRPGESEDAYINRKKRMEQSNLTFGYGSRACIGKNIANMTIYKVVATIVGLFEFELVRKPAPFQVNVKLHKRQP</sequence>
<proteinExistence type="inferred from homology"/>
<dbReference type="GO" id="GO:0004497">
    <property type="term" value="F:monooxygenase activity"/>
    <property type="evidence" value="ECO:0007669"/>
    <property type="project" value="UniProtKB-KW"/>
</dbReference>
<dbReference type="Pfam" id="PF00067">
    <property type="entry name" value="p450"/>
    <property type="match status" value="1"/>
</dbReference>
<keyword evidence="6 7" id="KW-0349">Heme</keyword>
<evidence type="ECO:0000256" key="1">
    <source>
        <dbReference type="ARBA" id="ARBA00001971"/>
    </source>
</evidence>
<keyword evidence="8" id="KW-0732">Signal</keyword>
<dbReference type="PANTHER" id="PTHR24305:SF235">
    <property type="entry name" value="CYTOCHROME P450 MONOOXYGENASE APDB-RELATED"/>
    <property type="match status" value="1"/>
</dbReference>
<dbReference type="Proteomes" id="UP000054321">
    <property type="component" value="Unassembled WGS sequence"/>
</dbReference>
<dbReference type="GO" id="GO:0044550">
    <property type="term" value="P:secondary metabolite biosynthetic process"/>
    <property type="evidence" value="ECO:0007669"/>
    <property type="project" value="UniProtKB-ARBA"/>
</dbReference>
<dbReference type="InParanoid" id="A0A0C3D1S3"/>